<proteinExistence type="predicted"/>
<feature type="compositionally biased region" description="Basic residues" evidence="1">
    <location>
        <begin position="267"/>
        <end position="276"/>
    </location>
</feature>
<feature type="compositionally biased region" description="Basic residues" evidence="1">
    <location>
        <begin position="138"/>
        <end position="147"/>
    </location>
</feature>
<feature type="compositionally biased region" description="Basic and acidic residues" evidence="1">
    <location>
        <begin position="257"/>
        <end position="266"/>
    </location>
</feature>
<feature type="region of interest" description="Disordered" evidence="1">
    <location>
        <begin position="413"/>
        <end position="456"/>
    </location>
</feature>
<dbReference type="EC" id="2.7.7.9" evidence="2"/>
<feature type="non-terminal residue" evidence="2">
    <location>
        <position position="1"/>
    </location>
</feature>
<dbReference type="EMBL" id="CADCVJ010000027">
    <property type="protein sequence ID" value="CAA9463795.1"/>
    <property type="molecule type" value="Genomic_DNA"/>
</dbReference>
<feature type="compositionally biased region" description="Basic residues" evidence="1">
    <location>
        <begin position="335"/>
        <end position="344"/>
    </location>
</feature>
<evidence type="ECO:0000256" key="1">
    <source>
        <dbReference type="SAM" id="MobiDB-lite"/>
    </source>
</evidence>
<keyword evidence="2" id="KW-0808">Transferase</keyword>
<sequence>GRTDRQPGEDAPRGPPRRGDRHLPLLLRAARGRRHRHRGRRRDRAAVRRHRRRRAARLRRRGVPRPRRGHPPQRRPRDQHGHDPGQVAAPGQGGAHLPRRDRAPDPRPAQDLGRAAAAGADELVLHARRLAGGARPPSRARLRRAGRLRPAQGAQDPRRRSAPGRVAGRSRQGVGAARPRRHLHRPADVGNARHADRARLLLRLHRELGQPRRGARAEDPRLVRLLRHPVRLRGDRPHPRRPQGRPRGAPPGRRAGPARDRADAARGHGRLHRRRASSLLQLQQPVDRPARPARRAAPPRGRPRPADDRQRQDGRPGRRRVAAGLPARDGDGRRGRGLRRRRGAARAAASLHTGEDDVGPPGRALRRLRPHRGSDDRAGAAASRLRAAGHARLALQAAARLRGAHPGTALAGRVRAADGARRRGLRARRRGARHGRGRPGGRRPAPHRGRRRPRIL</sequence>
<feature type="region of interest" description="Disordered" evidence="1">
    <location>
        <begin position="1"/>
        <end position="115"/>
    </location>
</feature>
<feature type="compositionally biased region" description="Basic residues" evidence="1">
    <location>
        <begin position="422"/>
        <end position="456"/>
    </location>
</feature>
<keyword evidence="2" id="KW-0548">Nucleotidyltransferase</keyword>
<reference evidence="2" key="1">
    <citation type="submission" date="2020-02" db="EMBL/GenBank/DDBJ databases">
        <authorList>
            <person name="Meier V. D."/>
        </authorList>
    </citation>
    <scope>NUCLEOTIDE SEQUENCE</scope>
    <source>
        <strain evidence="2">AVDCRST_MAG38</strain>
    </source>
</reference>
<feature type="non-terminal residue" evidence="2">
    <location>
        <position position="456"/>
    </location>
</feature>
<feature type="compositionally biased region" description="Basic and acidic residues" evidence="1">
    <location>
        <begin position="1"/>
        <end position="23"/>
    </location>
</feature>
<evidence type="ECO:0000313" key="2">
    <source>
        <dbReference type="EMBL" id="CAA9463795.1"/>
    </source>
</evidence>
<feature type="region of interest" description="Disordered" evidence="1">
    <location>
        <begin position="210"/>
        <end position="382"/>
    </location>
</feature>
<feature type="compositionally biased region" description="Basic and acidic residues" evidence="1">
    <location>
        <begin position="304"/>
        <end position="316"/>
    </location>
</feature>
<dbReference type="AlphaFoldDB" id="A0A6J4RCG9"/>
<feature type="compositionally biased region" description="Basic residues" evidence="1">
    <location>
        <begin position="30"/>
        <end position="74"/>
    </location>
</feature>
<feature type="region of interest" description="Disordered" evidence="1">
    <location>
        <begin position="128"/>
        <end position="194"/>
    </location>
</feature>
<protein>
    <submittedName>
        <fullName evidence="2">UTP--glucose-1-phosphate uridylyltransferase</fullName>
        <ecNumber evidence="2">2.7.7.9</ecNumber>
    </submittedName>
</protein>
<feature type="compositionally biased region" description="Low complexity" evidence="1">
    <location>
        <begin position="245"/>
        <end position="255"/>
    </location>
</feature>
<feature type="compositionally biased region" description="Basic and acidic residues" evidence="1">
    <location>
        <begin position="185"/>
        <end position="194"/>
    </location>
</feature>
<name>A0A6J4RCG9_9ACTN</name>
<dbReference type="GO" id="GO:0003983">
    <property type="term" value="F:UTP:glucose-1-phosphate uridylyltransferase activity"/>
    <property type="evidence" value="ECO:0007669"/>
    <property type="project" value="UniProtKB-EC"/>
</dbReference>
<accession>A0A6J4RCG9</accession>
<gene>
    <name evidence="2" type="ORF">AVDCRST_MAG38-463</name>
</gene>
<organism evidence="2">
    <name type="scientific">uncultured Solirubrobacteraceae bacterium</name>
    <dbReference type="NCBI Taxonomy" id="1162706"/>
    <lineage>
        <taxon>Bacteria</taxon>
        <taxon>Bacillati</taxon>
        <taxon>Actinomycetota</taxon>
        <taxon>Thermoleophilia</taxon>
        <taxon>Solirubrobacterales</taxon>
        <taxon>Solirubrobacteraceae</taxon>
        <taxon>environmental samples</taxon>
    </lineage>
</organism>
<feature type="compositionally biased region" description="Basic and acidic residues" evidence="1">
    <location>
        <begin position="210"/>
        <end position="222"/>
    </location>
</feature>